<evidence type="ECO:0000313" key="3">
    <source>
        <dbReference type="EMBL" id="RBP35179.1"/>
    </source>
</evidence>
<dbReference type="EMBL" id="QNRR01000025">
    <property type="protein sequence ID" value="RBP35179.1"/>
    <property type="molecule type" value="Genomic_DNA"/>
</dbReference>
<reference evidence="3 4" key="1">
    <citation type="submission" date="2018-06" db="EMBL/GenBank/DDBJ databases">
        <title>Genomic Encyclopedia of Type Strains, Phase IV (KMG-IV): sequencing the most valuable type-strain genomes for metagenomic binning, comparative biology and taxonomic classification.</title>
        <authorList>
            <person name="Goeker M."/>
        </authorList>
    </citation>
    <scope>NUCLEOTIDE SEQUENCE [LARGE SCALE GENOMIC DNA]</scope>
    <source>
        <strain evidence="3 4">DSM 25532</strain>
    </source>
</reference>
<name>A0A366H031_9BACT</name>
<accession>A0A366H031</accession>
<dbReference type="InterPro" id="IPR032809">
    <property type="entry name" value="Put_HupE_UreJ"/>
</dbReference>
<gene>
    <name evidence="3" type="ORF">DES53_1255</name>
</gene>
<keyword evidence="1" id="KW-1133">Transmembrane helix</keyword>
<keyword evidence="1" id="KW-0812">Transmembrane</keyword>
<proteinExistence type="predicted"/>
<keyword evidence="4" id="KW-1185">Reference proteome</keyword>
<evidence type="ECO:0000256" key="2">
    <source>
        <dbReference type="SAM" id="SignalP"/>
    </source>
</evidence>
<feature type="chain" id="PRO_5016917199" evidence="2">
    <location>
        <begin position="39"/>
        <end position="408"/>
    </location>
</feature>
<protein>
    <submittedName>
        <fullName evidence="3">Hydrogenase/urease accessory protein HupE</fullName>
    </submittedName>
</protein>
<dbReference type="Proteomes" id="UP000253426">
    <property type="component" value="Unassembled WGS sequence"/>
</dbReference>
<feature type="transmembrane region" description="Helical" evidence="1">
    <location>
        <begin position="260"/>
        <end position="277"/>
    </location>
</feature>
<dbReference type="Pfam" id="PF13795">
    <property type="entry name" value="HupE_UreJ_2"/>
    <property type="match status" value="1"/>
</dbReference>
<feature type="transmembrane region" description="Helical" evidence="1">
    <location>
        <begin position="381"/>
        <end position="400"/>
    </location>
</feature>
<keyword evidence="1" id="KW-0472">Membrane</keyword>
<feature type="transmembrane region" description="Helical" evidence="1">
    <location>
        <begin position="349"/>
        <end position="369"/>
    </location>
</feature>
<dbReference type="OrthoDB" id="9810511at2"/>
<sequence>MGRLNSANPAFQPVLMNRFFLRPLLGLCFVLLATKAAAHPIPDVPVRASFEDGGACRIQVEVDPRCFDLDPEIAPYLLNSALKTMPEAERAALLAQAGEFLKRTADFHFEPSGAFTPEFKFEFTTHNAQPLTKDDDPVVMTGNWSATVPTGSKGYQIYARPEGKLSVLFLNSLRGKEVSRTMVLFPKEKSFMLDLIGNSHELPPEKPAGSTTSAAGSGDDRTAGVTSLLKQGFLQVVARGYDFILFVLAMFLLGRGFKELFPQLVVFVGAHSLGLWLEALHGVHVPASIAQAGIAVGVIVLALANVLHSQCTWWRVALVAVFGLFPGFVLAHSFAALTHGAASLTLSLLGFHLGVELGLLAIIVVALLVTAWAGNARLFRWAVAVPGSVAVAAVGLWAIVGRIGWLSP</sequence>
<organism evidence="3 4">
    <name type="scientific">Roseimicrobium gellanilyticum</name>
    <dbReference type="NCBI Taxonomy" id="748857"/>
    <lineage>
        <taxon>Bacteria</taxon>
        <taxon>Pseudomonadati</taxon>
        <taxon>Verrucomicrobiota</taxon>
        <taxon>Verrucomicrobiia</taxon>
        <taxon>Verrucomicrobiales</taxon>
        <taxon>Verrucomicrobiaceae</taxon>
        <taxon>Roseimicrobium</taxon>
    </lineage>
</organism>
<feature type="transmembrane region" description="Helical" evidence="1">
    <location>
        <begin position="232"/>
        <end position="253"/>
    </location>
</feature>
<keyword evidence="2" id="KW-0732">Signal</keyword>
<feature type="signal peptide" evidence="2">
    <location>
        <begin position="1"/>
        <end position="38"/>
    </location>
</feature>
<evidence type="ECO:0000256" key="1">
    <source>
        <dbReference type="SAM" id="Phobius"/>
    </source>
</evidence>
<dbReference type="AlphaFoldDB" id="A0A366H031"/>
<evidence type="ECO:0000313" key="4">
    <source>
        <dbReference type="Proteomes" id="UP000253426"/>
    </source>
</evidence>
<feature type="transmembrane region" description="Helical" evidence="1">
    <location>
        <begin position="283"/>
        <end position="304"/>
    </location>
</feature>
<comment type="caution">
    <text evidence="3">The sequence shown here is derived from an EMBL/GenBank/DDBJ whole genome shotgun (WGS) entry which is preliminary data.</text>
</comment>
<feature type="transmembrane region" description="Helical" evidence="1">
    <location>
        <begin position="316"/>
        <end position="337"/>
    </location>
</feature>